<evidence type="ECO:0000313" key="1">
    <source>
        <dbReference type="EMBL" id="KKL71444.1"/>
    </source>
</evidence>
<feature type="non-terminal residue" evidence="1">
    <location>
        <position position="32"/>
    </location>
</feature>
<comment type="caution">
    <text evidence="1">The sequence shown here is derived from an EMBL/GenBank/DDBJ whole genome shotgun (WGS) entry which is preliminary data.</text>
</comment>
<proteinExistence type="predicted"/>
<name>A0A0F9EBX1_9ZZZZ</name>
<protein>
    <submittedName>
        <fullName evidence="1">Uncharacterized protein</fullName>
    </submittedName>
</protein>
<organism evidence="1">
    <name type="scientific">marine sediment metagenome</name>
    <dbReference type="NCBI Taxonomy" id="412755"/>
    <lineage>
        <taxon>unclassified sequences</taxon>
        <taxon>metagenomes</taxon>
        <taxon>ecological metagenomes</taxon>
    </lineage>
</organism>
<dbReference type="EMBL" id="LAZR01025591">
    <property type="protein sequence ID" value="KKL71444.1"/>
    <property type="molecule type" value="Genomic_DNA"/>
</dbReference>
<reference evidence="1" key="1">
    <citation type="journal article" date="2015" name="Nature">
        <title>Complex archaea that bridge the gap between prokaryotes and eukaryotes.</title>
        <authorList>
            <person name="Spang A."/>
            <person name="Saw J.H."/>
            <person name="Jorgensen S.L."/>
            <person name="Zaremba-Niedzwiedzka K."/>
            <person name="Martijn J."/>
            <person name="Lind A.E."/>
            <person name="van Eijk R."/>
            <person name="Schleper C."/>
            <person name="Guy L."/>
            <person name="Ettema T.J."/>
        </authorList>
    </citation>
    <scope>NUCLEOTIDE SEQUENCE</scope>
</reference>
<gene>
    <name evidence="1" type="ORF">LCGC14_2094790</name>
</gene>
<accession>A0A0F9EBX1</accession>
<sequence length="32" mass="3869">MLTKFLCWLGLHAWMYAPLIHLQPQNETPRRC</sequence>
<dbReference type="AlphaFoldDB" id="A0A0F9EBX1"/>